<reference evidence="2" key="1">
    <citation type="submission" date="2019-03" db="EMBL/GenBank/DDBJ databases">
        <authorList>
            <person name="Danneels B."/>
        </authorList>
    </citation>
    <scope>NUCLEOTIDE SEQUENCE</scope>
</reference>
<evidence type="ECO:0008006" key="3">
    <source>
        <dbReference type="Google" id="ProtNLM"/>
    </source>
</evidence>
<dbReference type="EMBL" id="CAADIB010000010">
    <property type="protein sequence ID" value="VFR29704.1"/>
    <property type="molecule type" value="Genomic_DNA"/>
</dbReference>
<evidence type="ECO:0000313" key="2">
    <source>
        <dbReference type="EMBL" id="VFR29704.1"/>
    </source>
</evidence>
<dbReference type="Pfam" id="PF06545">
    <property type="entry name" value="AllG"/>
    <property type="match status" value="1"/>
</dbReference>
<dbReference type="Gene3D" id="3.90.1700.10">
    <property type="entry name" value="v583 domain like"/>
    <property type="match status" value="1"/>
</dbReference>
<dbReference type="Gene3D" id="1.10.10.660">
    <property type="entry name" value="conserved protein of unknown function from Enterococcus faecalis V583"/>
    <property type="match status" value="1"/>
</dbReference>
<dbReference type="AlphaFoldDB" id="A0A484PTR8"/>
<sequence length="410" mass="42055">MRTLPPEAESRLPGNAGALARLCAVRPVWRAVRTAREALGLPEGVLLHAGPPYEDPARPAAPVLSSAVLACLHEGWASSEEEAESLITTGRVRLVPAQQHGTVLPLAAVAGPGTALVEVADADGNGVAWSLLGSGAGPQIRFGSRDPAILARLRWRDTVLAPRLHALVSRQPVGLLALAHAGIQGGDDLHASTSAAQQALLARLGPGLGEQQGDADILAMLGGTPLFFLTLWMAATHLMLDTAAAQGRDPDSTLVVAMAGNGREVGIRLAGEPARWFTQSAPPPVGPRLDLSVTAPAGPMVGDSGVIDAAGFGAQALSCAPQLRDALQAFLPDDWRERPARLSSTRHPVFADLDLRLGADARAGVAPLAAIAMVAADGRAGLLGRGIVSLDAALFAQAAQALAQAGKGRA</sequence>
<dbReference type="Gene3D" id="3.90.1710.10">
    <property type="entry name" value="Enterococcus faecalis V583 domain"/>
    <property type="match status" value="1"/>
</dbReference>
<dbReference type="InterPro" id="IPR024033">
    <property type="entry name" value="OXTCase_su_AllG_h-dom"/>
</dbReference>
<name>A0A484PTR8_9ZZZZ</name>
<gene>
    <name evidence="1" type="ORF">ANDO1_0117</name>
    <name evidence="2" type="ORF">ANDO2_0021</name>
</gene>
<protein>
    <recommendedName>
        <fullName evidence="3">DUF1116 domain-containing protein</fullName>
    </recommendedName>
</protein>
<accession>A0A484PTR8</accession>
<organism evidence="2">
    <name type="scientific">plant metagenome</name>
    <dbReference type="NCBI Taxonomy" id="1297885"/>
    <lineage>
        <taxon>unclassified sequences</taxon>
        <taxon>metagenomes</taxon>
        <taxon>organismal metagenomes</taxon>
    </lineage>
</organism>
<evidence type="ECO:0000313" key="1">
    <source>
        <dbReference type="EMBL" id="VFR22864.1"/>
    </source>
</evidence>
<dbReference type="InterPro" id="IPR009499">
    <property type="entry name" value="AllG-like"/>
</dbReference>
<dbReference type="EMBL" id="CAADHZ010000008">
    <property type="protein sequence ID" value="VFR22864.1"/>
    <property type="molecule type" value="Genomic_DNA"/>
</dbReference>
<proteinExistence type="predicted"/>